<dbReference type="AlphaFoldDB" id="A0A6J7MAV9"/>
<reference evidence="1" key="1">
    <citation type="submission" date="2020-05" db="EMBL/GenBank/DDBJ databases">
        <authorList>
            <person name="Chiriac C."/>
            <person name="Salcher M."/>
            <person name="Ghai R."/>
            <person name="Kavagutti S V."/>
        </authorList>
    </citation>
    <scope>NUCLEOTIDE SEQUENCE</scope>
</reference>
<accession>A0A6J7MAV9</accession>
<protein>
    <submittedName>
        <fullName evidence="1">Unannotated protein</fullName>
    </submittedName>
</protein>
<name>A0A6J7MAV9_9ZZZZ</name>
<sequence length="33" mass="3472">MPIRLLFPLVFTILPAFGLLTLAPVVLGALAGH</sequence>
<gene>
    <name evidence="1" type="ORF">UFOPK3974_00107</name>
</gene>
<organism evidence="1">
    <name type="scientific">freshwater metagenome</name>
    <dbReference type="NCBI Taxonomy" id="449393"/>
    <lineage>
        <taxon>unclassified sequences</taxon>
        <taxon>metagenomes</taxon>
        <taxon>ecological metagenomes</taxon>
    </lineage>
</organism>
<proteinExistence type="predicted"/>
<evidence type="ECO:0000313" key="1">
    <source>
        <dbReference type="EMBL" id="CAB4976482.1"/>
    </source>
</evidence>
<dbReference type="EMBL" id="CAFBOR010000006">
    <property type="protein sequence ID" value="CAB4976482.1"/>
    <property type="molecule type" value="Genomic_DNA"/>
</dbReference>